<name>A0A165HEL3_9BASI</name>
<dbReference type="AlphaFoldDB" id="A0A165HEL3"/>
<sequence>MRPAVAGQIAAPILYLPPLLSSLPTCHHNTHDPCQGAQHFPMKPLHTEVRLPEIDPASLSLHHALHNFRPLDRQYSAKTYAEAFNWDEILLPEDEEREWYCVAFRSKRRKGSNSEALYTADAKAHDEAIRNGGLIRLPLYRYGVPDERTGLNLATCIWQSRRHAVAGASKPSHIQAMRLAAESYDVYRLERYVLRKTAGERAVAVEEYHGGEVGW</sequence>
<gene>
    <name evidence="1" type="ORF">CALCODRAFT_431396</name>
</gene>
<keyword evidence="2" id="KW-1185">Reference proteome</keyword>
<dbReference type="PANTHER" id="PTHR36986">
    <property type="entry name" value="UPF0643 PROTEIN PB2B2.08"/>
    <property type="match status" value="1"/>
</dbReference>
<protein>
    <submittedName>
        <fullName evidence="1">Uncharacterized protein</fullName>
    </submittedName>
</protein>
<organism evidence="1 2">
    <name type="scientific">Calocera cornea HHB12733</name>
    <dbReference type="NCBI Taxonomy" id="1353952"/>
    <lineage>
        <taxon>Eukaryota</taxon>
        <taxon>Fungi</taxon>
        <taxon>Dikarya</taxon>
        <taxon>Basidiomycota</taxon>
        <taxon>Agaricomycotina</taxon>
        <taxon>Dacrymycetes</taxon>
        <taxon>Dacrymycetales</taxon>
        <taxon>Dacrymycetaceae</taxon>
        <taxon>Calocera</taxon>
    </lineage>
</organism>
<dbReference type="Proteomes" id="UP000076842">
    <property type="component" value="Unassembled WGS sequence"/>
</dbReference>
<dbReference type="OrthoDB" id="2140489at2759"/>
<dbReference type="PANTHER" id="PTHR36986:SF1">
    <property type="entry name" value="UPF0643 PROTEIN PB2B2.08"/>
    <property type="match status" value="1"/>
</dbReference>
<dbReference type="EMBL" id="KV423943">
    <property type="protein sequence ID" value="KZT59196.1"/>
    <property type="molecule type" value="Genomic_DNA"/>
</dbReference>
<dbReference type="InParanoid" id="A0A165HEL3"/>
<evidence type="ECO:0000313" key="2">
    <source>
        <dbReference type="Proteomes" id="UP000076842"/>
    </source>
</evidence>
<proteinExistence type="predicted"/>
<evidence type="ECO:0000313" key="1">
    <source>
        <dbReference type="EMBL" id="KZT59196.1"/>
    </source>
</evidence>
<accession>A0A165HEL3</accession>
<reference evidence="1 2" key="1">
    <citation type="journal article" date="2016" name="Mol. Biol. Evol.">
        <title>Comparative Genomics of Early-Diverging Mushroom-Forming Fungi Provides Insights into the Origins of Lignocellulose Decay Capabilities.</title>
        <authorList>
            <person name="Nagy L.G."/>
            <person name="Riley R."/>
            <person name="Tritt A."/>
            <person name="Adam C."/>
            <person name="Daum C."/>
            <person name="Floudas D."/>
            <person name="Sun H."/>
            <person name="Yadav J.S."/>
            <person name="Pangilinan J."/>
            <person name="Larsson K.H."/>
            <person name="Matsuura K."/>
            <person name="Barry K."/>
            <person name="Labutti K."/>
            <person name="Kuo R."/>
            <person name="Ohm R.A."/>
            <person name="Bhattacharya S.S."/>
            <person name="Shirouzu T."/>
            <person name="Yoshinaga Y."/>
            <person name="Martin F.M."/>
            <person name="Grigoriev I.V."/>
            <person name="Hibbett D.S."/>
        </authorList>
    </citation>
    <scope>NUCLEOTIDE SEQUENCE [LARGE SCALE GENOMIC DNA]</scope>
    <source>
        <strain evidence="1 2">HHB12733</strain>
    </source>
</reference>